<keyword evidence="4" id="KW-0732">Signal</keyword>
<accession>A0ABD1SE59</accession>
<keyword evidence="2" id="KW-0964">Secreted</keyword>
<dbReference type="PANTHER" id="PTHR32093">
    <property type="entry name" value="LEUCINE-RICH REPEAT EXTENSIN-LIKE PROTEIN 3-RELATED"/>
    <property type="match status" value="1"/>
</dbReference>
<name>A0ABD1SE59_9LAMI</name>
<evidence type="ECO:0000256" key="4">
    <source>
        <dbReference type="ARBA" id="ARBA00022729"/>
    </source>
</evidence>
<gene>
    <name evidence="7" type="ORF">Adt_24014</name>
</gene>
<sequence length="137" mass="15346">MNKFLKTRRKNAGICLKNDLQISLFFSLEQAILSDPQNLIANWVGSGVCNYTGVYLCSRTGQPFYSNWVGSRVCNYTGVYCAPSTGQPFLFELGRISTMVTLLGIYQKNSANSQIWEFSTSTLTNFSGTVPRKFKNL</sequence>
<evidence type="ECO:0000256" key="1">
    <source>
        <dbReference type="ARBA" id="ARBA00004613"/>
    </source>
</evidence>
<dbReference type="Pfam" id="PF08263">
    <property type="entry name" value="LRRNT_2"/>
    <property type="match status" value="2"/>
</dbReference>
<reference evidence="8" key="1">
    <citation type="submission" date="2024-07" db="EMBL/GenBank/DDBJ databases">
        <title>Two chromosome-level genome assemblies of Korean endemic species Abeliophyllum distichum and Forsythia ovata (Oleaceae).</title>
        <authorList>
            <person name="Jang H."/>
        </authorList>
    </citation>
    <scope>NUCLEOTIDE SEQUENCE [LARGE SCALE GENOMIC DNA]</scope>
</reference>
<dbReference type="AlphaFoldDB" id="A0ABD1SE59"/>
<comment type="subcellular location">
    <subcellularLocation>
        <location evidence="1">Secreted</location>
    </subcellularLocation>
</comment>
<evidence type="ECO:0000256" key="3">
    <source>
        <dbReference type="ARBA" id="ARBA00022614"/>
    </source>
</evidence>
<evidence type="ECO:0000256" key="5">
    <source>
        <dbReference type="ARBA" id="ARBA00022737"/>
    </source>
</evidence>
<dbReference type="InterPro" id="IPR051582">
    <property type="entry name" value="LRR_extensin-like_regulator"/>
</dbReference>
<feature type="domain" description="Leucine-rich repeat-containing N-terminal plant-type" evidence="6">
    <location>
        <begin position="65"/>
        <end position="81"/>
    </location>
</feature>
<evidence type="ECO:0000259" key="6">
    <source>
        <dbReference type="Pfam" id="PF08263"/>
    </source>
</evidence>
<protein>
    <submittedName>
        <fullName evidence="7">Leucine-rich repeat extensin-like protein 4</fullName>
    </submittedName>
</protein>
<comment type="caution">
    <text evidence="7">The sequence shown here is derived from an EMBL/GenBank/DDBJ whole genome shotgun (WGS) entry which is preliminary data.</text>
</comment>
<dbReference type="Proteomes" id="UP001604336">
    <property type="component" value="Unassembled WGS sequence"/>
</dbReference>
<evidence type="ECO:0000256" key="2">
    <source>
        <dbReference type="ARBA" id="ARBA00022525"/>
    </source>
</evidence>
<evidence type="ECO:0000313" key="7">
    <source>
        <dbReference type="EMBL" id="KAL2498464.1"/>
    </source>
</evidence>
<keyword evidence="8" id="KW-1185">Reference proteome</keyword>
<keyword evidence="3" id="KW-0433">Leucine-rich repeat</keyword>
<dbReference type="PANTHER" id="PTHR32093:SF120">
    <property type="entry name" value="LEUCINE-RICH REPEAT EXTENSIN-LIKE PROTEIN 3-RELATED"/>
    <property type="match status" value="1"/>
</dbReference>
<proteinExistence type="predicted"/>
<organism evidence="7 8">
    <name type="scientific">Abeliophyllum distichum</name>
    <dbReference type="NCBI Taxonomy" id="126358"/>
    <lineage>
        <taxon>Eukaryota</taxon>
        <taxon>Viridiplantae</taxon>
        <taxon>Streptophyta</taxon>
        <taxon>Embryophyta</taxon>
        <taxon>Tracheophyta</taxon>
        <taxon>Spermatophyta</taxon>
        <taxon>Magnoliopsida</taxon>
        <taxon>eudicotyledons</taxon>
        <taxon>Gunneridae</taxon>
        <taxon>Pentapetalae</taxon>
        <taxon>asterids</taxon>
        <taxon>lamiids</taxon>
        <taxon>Lamiales</taxon>
        <taxon>Oleaceae</taxon>
        <taxon>Forsythieae</taxon>
        <taxon>Abeliophyllum</taxon>
    </lineage>
</organism>
<dbReference type="EMBL" id="JBFOLK010000007">
    <property type="protein sequence ID" value="KAL2498464.1"/>
    <property type="molecule type" value="Genomic_DNA"/>
</dbReference>
<keyword evidence="5" id="KW-0677">Repeat</keyword>
<evidence type="ECO:0000313" key="8">
    <source>
        <dbReference type="Proteomes" id="UP001604336"/>
    </source>
</evidence>
<dbReference type="GO" id="GO:0005576">
    <property type="term" value="C:extracellular region"/>
    <property type="evidence" value="ECO:0007669"/>
    <property type="project" value="UniProtKB-SubCell"/>
</dbReference>
<dbReference type="InterPro" id="IPR013210">
    <property type="entry name" value="LRR_N_plant-typ"/>
</dbReference>
<feature type="domain" description="Leucine-rich repeat-containing N-terminal plant-type" evidence="6">
    <location>
        <begin position="33"/>
        <end position="54"/>
    </location>
</feature>